<dbReference type="InterPro" id="IPR032809">
    <property type="entry name" value="Put_HupE_UreJ"/>
</dbReference>
<feature type="transmembrane region" description="Helical" evidence="1">
    <location>
        <begin position="149"/>
        <end position="169"/>
    </location>
</feature>
<dbReference type="EMBL" id="FOLL01000009">
    <property type="protein sequence ID" value="SFC36916.1"/>
    <property type="molecule type" value="Genomic_DNA"/>
</dbReference>
<dbReference type="AlphaFoldDB" id="A0A1I1IL02"/>
<proteinExistence type="predicted"/>
<reference evidence="2 3" key="1">
    <citation type="submission" date="2016-10" db="EMBL/GenBank/DDBJ databases">
        <authorList>
            <person name="de Groot N.N."/>
        </authorList>
    </citation>
    <scope>NUCLEOTIDE SEQUENCE [LARGE SCALE GENOMIC DNA]</scope>
    <source>
        <strain evidence="2 3">DSM 22900</strain>
    </source>
</reference>
<evidence type="ECO:0000313" key="2">
    <source>
        <dbReference type="EMBL" id="SFC36916.1"/>
    </source>
</evidence>
<feature type="transmembrane region" description="Helical" evidence="1">
    <location>
        <begin position="71"/>
        <end position="89"/>
    </location>
</feature>
<name>A0A1I1IL02_9SPHI</name>
<keyword evidence="1" id="KW-0472">Membrane</keyword>
<feature type="transmembrane region" description="Helical" evidence="1">
    <location>
        <begin position="110"/>
        <end position="129"/>
    </location>
</feature>
<evidence type="ECO:0000313" key="3">
    <source>
        <dbReference type="Proteomes" id="UP000199577"/>
    </source>
</evidence>
<protein>
    <submittedName>
        <fullName evidence="2">HupE / UreJ protein</fullName>
    </submittedName>
</protein>
<keyword evidence="3" id="KW-1185">Reference proteome</keyword>
<keyword evidence="1" id="KW-0812">Transmembrane</keyword>
<feature type="transmembrane region" description="Helical" evidence="1">
    <location>
        <begin position="20"/>
        <end position="36"/>
    </location>
</feature>
<dbReference type="Proteomes" id="UP000199577">
    <property type="component" value="Unassembled WGS sequence"/>
</dbReference>
<sequence length="196" mass="22121">MQDFAVYFELGWQHILDFSGYDHILFVIALCCTYFISDWRKVVILVTAFTVGHSLTLALSVFQLVNINTALIEFLIPVTIVITAFSNVVKQRRTKRANRSRRTDWLTYSYALFFGLIHGLGFSNYLRSLLGKASSITGPLFAFNVGLELGQLAIVFVVLLLSWVATSVFSVSRRDWSFFLSSAIFGIALVMALERV</sequence>
<accession>A0A1I1IL02</accession>
<feature type="transmembrane region" description="Helical" evidence="1">
    <location>
        <begin position="176"/>
        <end position="193"/>
    </location>
</feature>
<dbReference type="OrthoDB" id="9808870at2"/>
<keyword evidence="1" id="KW-1133">Transmembrane helix</keyword>
<dbReference type="STRING" id="623281.SAMN05421747_109133"/>
<evidence type="ECO:0000256" key="1">
    <source>
        <dbReference type="SAM" id="Phobius"/>
    </source>
</evidence>
<gene>
    <name evidence="2" type="ORF">SAMN05421747_109133</name>
</gene>
<dbReference type="Pfam" id="PF13795">
    <property type="entry name" value="HupE_UreJ_2"/>
    <property type="match status" value="1"/>
</dbReference>
<feature type="transmembrane region" description="Helical" evidence="1">
    <location>
        <begin position="43"/>
        <end position="65"/>
    </location>
</feature>
<dbReference type="RefSeq" id="WP_090973699.1">
    <property type="nucleotide sequence ID" value="NZ_FOLL01000009.1"/>
</dbReference>
<organism evidence="2 3">
    <name type="scientific">Parapedobacter composti</name>
    <dbReference type="NCBI Taxonomy" id="623281"/>
    <lineage>
        <taxon>Bacteria</taxon>
        <taxon>Pseudomonadati</taxon>
        <taxon>Bacteroidota</taxon>
        <taxon>Sphingobacteriia</taxon>
        <taxon>Sphingobacteriales</taxon>
        <taxon>Sphingobacteriaceae</taxon>
        <taxon>Parapedobacter</taxon>
    </lineage>
</organism>